<evidence type="ECO:0000256" key="1">
    <source>
        <dbReference type="SAM" id="Phobius"/>
    </source>
</evidence>
<dbReference type="EMBL" id="JACHXH010000003">
    <property type="protein sequence ID" value="MBB3133499.1"/>
    <property type="molecule type" value="Genomic_DNA"/>
</dbReference>
<name>A0A7W5BIF3_9HYPH</name>
<feature type="transmembrane region" description="Helical" evidence="1">
    <location>
        <begin position="6"/>
        <end position="27"/>
    </location>
</feature>
<comment type="caution">
    <text evidence="2">The sequence shown here is derived from an EMBL/GenBank/DDBJ whole genome shotgun (WGS) entry which is preliminary data.</text>
</comment>
<reference evidence="2 3" key="1">
    <citation type="submission" date="2020-08" db="EMBL/GenBank/DDBJ databases">
        <title>Genomic Encyclopedia of Type Strains, Phase III (KMG-III): the genomes of soil and plant-associated and newly described type strains.</title>
        <authorList>
            <person name="Whitman W."/>
        </authorList>
    </citation>
    <scope>NUCLEOTIDE SEQUENCE [LARGE SCALE GENOMIC DNA]</scope>
    <source>
        <strain evidence="2 3">CECT 4113</strain>
    </source>
</reference>
<gene>
    <name evidence="2" type="ORF">FHS26_001203</name>
</gene>
<dbReference type="RefSeq" id="WP_165504920.1">
    <property type="nucleotide sequence ID" value="NZ_JACHXH010000003.1"/>
</dbReference>
<sequence length="93" mass="10448">MSTAFAFLGLFTIIYMGWNLLTSLFVWRRRKSKFKRAGIAFLVLTGSTLICGILLEHEARDAGFESTSDREDANSVGIYDPAIWNAEKAAELR</sequence>
<dbReference type="Proteomes" id="UP000518315">
    <property type="component" value="Unassembled WGS sequence"/>
</dbReference>
<proteinExistence type="predicted"/>
<evidence type="ECO:0000313" key="3">
    <source>
        <dbReference type="Proteomes" id="UP000518315"/>
    </source>
</evidence>
<keyword evidence="3" id="KW-1185">Reference proteome</keyword>
<dbReference type="AlphaFoldDB" id="A0A7W5BIF3"/>
<keyword evidence="1" id="KW-1133">Transmembrane helix</keyword>
<keyword evidence="1" id="KW-0812">Transmembrane</keyword>
<keyword evidence="1" id="KW-0472">Membrane</keyword>
<organism evidence="2 3">
    <name type="scientific">Rhizobium pisi</name>
    <dbReference type="NCBI Taxonomy" id="574561"/>
    <lineage>
        <taxon>Bacteria</taxon>
        <taxon>Pseudomonadati</taxon>
        <taxon>Pseudomonadota</taxon>
        <taxon>Alphaproteobacteria</taxon>
        <taxon>Hyphomicrobiales</taxon>
        <taxon>Rhizobiaceae</taxon>
        <taxon>Rhizobium/Agrobacterium group</taxon>
        <taxon>Rhizobium</taxon>
    </lineage>
</organism>
<evidence type="ECO:0000313" key="2">
    <source>
        <dbReference type="EMBL" id="MBB3133499.1"/>
    </source>
</evidence>
<accession>A0A7W5BIF3</accession>
<protein>
    <submittedName>
        <fullName evidence="2">Uncharacterized protein</fullName>
    </submittedName>
</protein>